<accession>M0DTQ4</accession>
<feature type="transmembrane region" description="Helical" evidence="1">
    <location>
        <begin position="401"/>
        <end position="421"/>
    </location>
</feature>
<dbReference type="PATRIC" id="fig|1227485.3.peg.1105"/>
<dbReference type="Proteomes" id="UP000011523">
    <property type="component" value="Unassembled WGS sequence"/>
</dbReference>
<keyword evidence="3" id="KW-1185">Reference proteome</keyword>
<gene>
    <name evidence="2" type="ORF">C472_05743</name>
</gene>
<comment type="caution">
    <text evidence="2">The sequence shown here is derived from an EMBL/GenBank/DDBJ whole genome shotgun (WGS) entry which is preliminary data.</text>
</comment>
<evidence type="ECO:0000313" key="2">
    <source>
        <dbReference type="EMBL" id="ELZ38891.1"/>
    </source>
</evidence>
<dbReference type="AlphaFoldDB" id="M0DTQ4"/>
<protein>
    <submittedName>
        <fullName evidence="2">Uncharacterized protein</fullName>
    </submittedName>
</protein>
<evidence type="ECO:0000256" key="1">
    <source>
        <dbReference type="SAM" id="Phobius"/>
    </source>
</evidence>
<feature type="transmembrane region" description="Helical" evidence="1">
    <location>
        <begin position="344"/>
        <end position="363"/>
    </location>
</feature>
<name>M0DTQ4_9EURY</name>
<evidence type="ECO:0000313" key="3">
    <source>
        <dbReference type="Proteomes" id="UP000011523"/>
    </source>
</evidence>
<keyword evidence="1" id="KW-0472">Membrane</keyword>
<keyword evidence="1" id="KW-0812">Transmembrane</keyword>
<proteinExistence type="predicted"/>
<feature type="transmembrane region" description="Helical" evidence="1">
    <location>
        <begin position="466"/>
        <end position="483"/>
    </location>
</feature>
<feature type="transmembrane region" description="Helical" evidence="1">
    <location>
        <begin position="370"/>
        <end position="389"/>
    </location>
</feature>
<sequence length="504" mass="53755">MEVNGYETEHNGVLSEGETTSLATNEAWLQEGTNNVTIRTNTPSNGPESLVDLEYSHDASGVTKSVDIEATSWTESFNVSHTFPSAVADADATLTFDEQVAEINDVEYRIDGGDWQAPPDYELNGTDLHVGLGDVEADTEIDVRATGHKVRAYDGSVRVTEPTVEGDDLSTEVEITDINPDGMFGLRVDETVLGDRLHYASEESWTGESAHAELTSSGTQILRAEDANEGSTMRVSTAPVSVSPESGAIEAEVEDGSEPTFSLRKGNTTGSDRIKVTYYDTVTGDRYALWSETREVEVDADRAESPVSFITDGSSETYSILQRDAGQQPPEDPPIGPTDQEGTLSLVLAFVGIGGVLVGSTFVSRKFNIGGWLLPVTATSLTAVAIQVLSPGSPLLRVAQLASESNAVTIGAVAALLIGMWQLDERTSGKVPWYVRGVIGVLSVVWALETISPGVILGGLRQGVESMGPLIVIVIVGGGAYLVREWIQARRAPDTVVEFSAGEQ</sequence>
<dbReference type="EMBL" id="AOJD01000032">
    <property type="protein sequence ID" value="ELZ38891.1"/>
    <property type="molecule type" value="Genomic_DNA"/>
</dbReference>
<organism evidence="2 3">
    <name type="scientific">Halorubrum tebenquichense DSM 14210</name>
    <dbReference type="NCBI Taxonomy" id="1227485"/>
    <lineage>
        <taxon>Archaea</taxon>
        <taxon>Methanobacteriati</taxon>
        <taxon>Methanobacteriota</taxon>
        <taxon>Stenosarchaea group</taxon>
        <taxon>Halobacteria</taxon>
        <taxon>Halobacteriales</taxon>
        <taxon>Haloferacaceae</taxon>
        <taxon>Halorubrum</taxon>
    </lineage>
</organism>
<reference evidence="2 3" key="1">
    <citation type="journal article" date="2014" name="PLoS Genet.">
        <title>Phylogenetically driven sequencing of extremely halophilic archaea reveals strategies for static and dynamic osmo-response.</title>
        <authorList>
            <person name="Becker E.A."/>
            <person name="Seitzer P.M."/>
            <person name="Tritt A."/>
            <person name="Larsen D."/>
            <person name="Krusor M."/>
            <person name="Yao A.I."/>
            <person name="Wu D."/>
            <person name="Madern D."/>
            <person name="Eisen J.A."/>
            <person name="Darling A.E."/>
            <person name="Facciotti M.T."/>
        </authorList>
    </citation>
    <scope>NUCLEOTIDE SEQUENCE [LARGE SCALE GENOMIC DNA]</scope>
    <source>
        <strain evidence="2 3">DSM 14210</strain>
    </source>
</reference>
<feature type="transmembrane region" description="Helical" evidence="1">
    <location>
        <begin position="433"/>
        <end position="460"/>
    </location>
</feature>
<keyword evidence="1" id="KW-1133">Transmembrane helix</keyword>